<feature type="transmembrane region" description="Helical" evidence="6">
    <location>
        <begin position="690"/>
        <end position="709"/>
    </location>
</feature>
<evidence type="ECO:0000256" key="1">
    <source>
        <dbReference type="ARBA" id="ARBA00004141"/>
    </source>
</evidence>
<feature type="transmembrane region" description="Helical" evidence="6">
    <location>
        <begin position="234"/>
        <end position="252"/>
    </location>
</feature>
<comment type="caution">
    <text evidence="7">The sequence shown here is derived from an EMBL/GenBank/DDBJ whole genome shotgun (WGS) entry which is preliminary data.</text>
</comment>
<feature type="transmembrane region" description="Helical" evidence="6">
    <location>
        <begin position="91"/>
        <end position="108"/>
    </location>
</feature>
<feature type="transmembrane region" description="Helical" evidence="6">
    <location>
        <begin position="500"/>
        <end position="516"/>
    </location>
</feature>
<keyword evidence="5 6" id="KW-0472">Membrane</keyword>
<reference evidence="7" key="1">
    <citation type="submission" date="2023-08" db="EMBL/GenBank/DDBJ databases">
        <authorList>
            <person name="Chen Y."/>
            <person name="Shah S."/>
            <person name="Dougan E. K."/>
            <person name="Thang M."/>
            <person name="Chan C."/>
        </authorList>
    </citation>
    <scope>NUCLEOTIDE SEQUENCE</scope>
</reference>
<keyword evidence="4 6" id="KW-1133">Transmembrane helix</keyword>
<accession>A0AA36IXQ4</accession>
<keyword evidence="8" id="KW-1185">Reference proteome</keyword>
<dbReference type="GO" id="GO:0016020">
    <property type="term" value="C:membrane"/>
    <property type="evidence" value="ECO:0007669"/>
    <property type="project" value="UniProtKB-SubCell"/>
</dbReference>
<dbReference type="Pfam" id="PF08449">
    <property type="entry name" value="UAA"/>
    <property type="match status" value="1"/>
</dbReference>
<evidence type="ECO:0000256" key="5">
    <source>
        <dbReference type="ARBA" id="ARBA00023136"/>
    </source>
</evidence>
<comment type="subcellular location">
    <subcellularLocation>
        <location evidence="1">Membrane</location>
        <topology evidence="1">Multi-pass membrane protein</topology>
    </subcellularLocation>
</comment>
<evidence type="ECO:0000313" key="8">
    <source>
        <dbReference type="Proteomes" id="UP001178507"/>
    </source>
</evidence>
<dbReference type="GO" id="GO:0055085">
    <property type="term" value="P:transmembrane transport"/>
    <property type="evidence" value="ECO:0007669"/>
    <property type="project" value="InterPro"/>
</dbReference>
<dbReference type="InterPro" id="IPR013657">
    <property type="entry name" value="SCL35B1-4/HUT1"/>
</dbReference>
<feature type="transmembrane region" description="Helical" evidence="6">
    <location>
        <begin position="173"/>
        <end position="193"/>
    </location>
</feature>
<feature type="transmembrane region" description="Helical" evidence="6">
    <location>
        <begin position="586"/>
        <end position="603"/>
    </location>
</feature>
<feature type="transmembrane region" description="Helical" evidence="6">
    <location>
        <begin position="623"/>
        <end position="647"/>
    </location>
</feature>
<evidence type="ECO:0000256" key="2">
    <source>
        <dbReference type="ARBA" id="ARBA00022448"/>
    </source>
</evidence>
<dbReference type="AlphaFoldDB" id="A0AA36IXQ4"/>
<feature type="transmembrane region" description="Helical" evidence="6">
    <location>
        <begin position="553"/>
        <end position="577"/>
    </location>
</feature>
<feature type="transmembrane region" description="Helical" evidence="6">
    <location>
        <begin position="205"/>
        <end position="222"/>
    </location>
</feature>
<sequence length="828" mass="91731">MTSSGPLLLPAAAVTGRQWQRFLLRMPALDATSCSPLLEEIGGEASSRQRGLSPVWRNIPPSFGLFAAFFISLSMLCVPPFARIAKFQQESALFFSFTLQLAVVAMYLPRLPFFLRSRRGPWSIHLVLGLLWCAAVVLRSQAYERLPIASCVLVTNIRMPVGMVMRYVSGKRYTYCQMAGGFLTASSILALCLRWTLSSGELPDGLWQLLAAALVQTAEVRLMRNRVHHFGGNIQEYSLFTHIFALMVLFPYHWPAIKSHIQVCLSGRDRWFSSYLVVGVLLHFGARSLASGLARRSVNVQQAQLVQSCAGLGQFFTAAFCSPSPANWGQAALSSVLVAAGNFLYLKDTEISEESNMSPALGKMMEMESPALKQVWAEATQEAKMGDEEAIRRENLAWRRIGIQSVRARNKRIDRSISNSSLKAGWSTCNVEFEGNATLEDLAPVPQHQQKLPCLIERAMKTEHPDAPPWLPVAVLYIFVGASCVWPYSKLLQRDPKSALCFNFILHVVILTRFLPQARSLLTQRRIPLRYHALMAFLWCFFTTTKSDAYSRLPTSLCVLLSNLRMLVGLILQFLLFGKRYSSSQILGAAIVTLGIAWAGNAMQHAAASKTSGRGAEISQDFFIGMMECLVSTIALALQGCTIKITFSRFGEHVDEQVFFTHLCALVVVFPSQWDLVGPRLVNWFYEMDPVLLVLLLSGVVLNFASRSLGTKLAGRAPNLLVLQLAQTLDGFFQLLVAALVRVPPWPPSGFWGGALVLMLGTLQYLRASGAPAEEDDAIPASVWKTPNSQAAWSVATVAARRGGVDAVRRENLNWRRLHLTKLQAQTP</sequence>
<feature type="transmembrane region" description="Helical" evidence="6">
    <location>
        <begin position="120"/>
        <end position="138"/>
    </location>
</feature>
<organism evidence="7 8">
    <name type="scientific">Effrenium voratum</name>
    <dbReference type="NCBI Taxonomy" id="2562239"/>
    <lineage>
        <taxon>Eukaryota</taxon>
        <taxon>Sar</taxon>
        <taxon>Alveolata</taxon>
        <taxon>Dinophyceae</taxon>
        <taxon>Suessiales</taxon>
        <taxon>Symbiodiniaceae</taxon>
        <taxon>Effrenium</taxon>
    </lineage>
</organism>
<evidence type="ECO:0000256" key="3">
    <source>
        <dbReference type="ARBA" id="ARBA00022692"/>
    </source>
</evidence>
<dbReference type="EMBL" id="CAUJNA010003212">
    <property type="protein sequence ID" value="CAJ1395860.1"/>
    <property type="molecule type" value="Genomic_DNA"/>
</dbReference>
<proteinExistence type="predicted"/>
<evidence type="ECO:0000256" key="4">
    <source>
        <dbReference type="ARBA" id="ARBA00022989"/>
    </source>
</evidence>
<dbReference type="Proteomes" id="UP001178507">
    <property type="component" value="Unassembled WGS sequence"/>
</dbReference>
<name>A0AA36IXQ4_9DINO</name>
<feature type="transmembrane region" description="Helical" evidence="6">
    <location>
        <begin position="659"/>
        <end position="678"/>
    </location>
</feature>
<gene>
    <name evidence="7" type="ORF">EVOR1521_LOCUS20193</name>
</gene>
<dbReference type="InterPro" id="IPR037185">
    <property type="entry name" value="EmrE-like"/>
</dbReference>
<feature type="transmembrane region" description="Helical" evidence="6">
    <location>
        <begin position="63"/>
        <end position="82"/>
    </location>
</feature>
<dbReference type="SUPFAM" id="SSF103481">
    <property type="entry name" value="Multidrug resistance efflux transporter EmrE"/>
    <property type="match status" value="1"/>
</dbReference>
<keyword evidence="2" id="KW-0813">Transport</keyword>
<feature type="transmembrane region" description="Helical" evidence="6">
    <location>
        <begin position="528"/>
        <end position="547"/>
    </location>
</feature>
<feature type="transmembrane region" description="Helical" evidence="6">
    <location>
        <begin position="272"/>
        <end position="290"/>
    </location>
</feature>
<keyword evidence="3 6" id="KW-0812">Transmembrane</keyword>
<evidence type="ECO:0000313" key="7">
    <source>
        <dbReference type="EMBL" id="CAJ1395860.1"/>
    </source>
</evidence>
<evidence type="ECO:0000256" key="6">
    <source>
        <dbReference type="SAM" id="Phobius"/>
    </source>
</evidence>
<feature type="transmembrane region" description="Helical" evidence="6">
    <location>
        <begin position="470"/>
        <end position="488"/>
    </location>
</feature>
<protein>
    <submittedName>
        <fullName evidence="7">Uncharacterized protein</fullName>
    </submittedName>
</protein>